<keyword evidence="2" id="KW-1185">Reference proteome</keyword>
<protein>
    <recommendedName>
        <fullName evidence="3">SCP domain-containing protein</fullName>
    </recommendedName>
</protein>
<accession>A0AAD4QVI7</accession>
<organism evidence="1 2">
    <name type="scientific">Ditylenchus destructor</name>
    <dbReference type="NCBI Taxonomy" id="166010"/>
    <lineage>
        <taxon>Eukaryota</taxon>
        <taxon>Metazoa</taxon>
        <taxon>Ecdysozoa</taxon>
        <taxon>Nematoda</taxon>
        <taxon>Chromadorea</taxon>
        <taxon>Rhabditida</taxon>
        <taxon>Tylenchina</taxon>
        <taxon>Tylenchomorpha</taxon>
        <taxon>Sphaerularioidea</taxon>
        <taxon>Anguinidae</taxon>
        <taxon>Anguininae</taxon>
        <taxon>Ditylenchus</taxon>
    </lineage>
</organism>
<dbReference type="AlphaFoldDB" id="A0AAD4QVI7"/>
<name>A0AAD4QVI7_9BILA</name>
<sequence>MRVELHNYQKAIPIKQQGAALQYAMEWWWGQLADKGFYTPNLVFANEDFQKTTGSQLSVNKPVYKSGPPCTKTSGCVNTPASTCDVESSLCFVGGVPASGK</sequence>
<evidence type="ECO:0008006" key="3">
    <source>
        <dbReference type="Google" id="ProtNLM"/>
    </source>
</evidence>
<evidence type="ECO:0000313" key="2">
    <source>
        <dbReference type="Proteomes" id="UP001201812"/>
    </source>
</evidence>
<dbReference type="Proteomes" id="UP001201812">
    <property type="component" value="Unassembled WGS sequence"/>
</dbReference>
<evidence type="ECO:0000313" key="1">
    <source>
        <dbReference type="EMBL" id="KAI1698740.1"/>
    </source>
</evidence>
<dbReference type="EMBL" id="JAKKPZ010000206">
    <property type="protein sequence ID" value="KAI1698740.1"/>
    <property type="molecule type" value="Genomic_DNA"/>
</dbReference>
<proteinExistence type="predicted"/>
<reference evidence="1" key="1">
    <citation type="submission" date="2022-01" db="EMBL/GenBank/DDBJ databases">
        <title>Genome Sequence Resource for Two Populations of Ditylenchus destructor, the Migratory Endoparasitic Phytonematode.</title>
        <authorList>
            <person name="Zhang H."/>
            <person name="Lin R."/>
            <person name="Xie B."/>
        </authorList>
    </citation>
    <scope>NUCLEOTIDE SEQUENCE</scope>
    <source>
        <strain evidence="1">BazhouSP</strain>
    </source>
</reference>
<comment type="caution">
    <text evidence="1">The sequence shown here is derived from an EMBL/GenBank/DDBJ whole genome shotgun (WGS) entry which is preliminary data.</text>
</comment>
<gene>
    <name evidence="1" type="ORF">DdX_17743</name>
</gene>